<organism evidence="1 2">
    <name type="scientific">Streptomyces musisoli</name>
    <dbReference type="NCBI Taxonomy" id="2802280"/>
    <lineage>
        <taxon>Bacteria</taxon>
        <taxon>Bacillati</taxon>
        <taxon>Actinomycetota</taxon>
        <taxon>Actinomycetes</taxon>
        <taxon>Kitasatosporales</taxon>
        <taxon>Streptomycetaceae</taxon>
        <taxon>Streptomyces</taxon>
    </lineage>
</organism>
<dbReference type="Proteomes" id="UP000621386">
    <property type="component" value="Unassembled WGS sequence"/>
</dbReference>
<name>A0ABS1PE87_9ACTN</name>
<evidence type="ECO:0000313" key="2">
    <source>
        <dbReference type="Proteomes" id="UP000621386"/>
    </source>
</evidence>
<accession>A0ABS1PE87</accession>
<dbReference type="EMBL" id="JAERRH010000058">
    <property type="protein sequence ID" value="MBL1110701.1"/>
    <property type="molecule type" value="Genomic_DNA"/>
</dbReference>
<dbReference type="RefSeq" id="WP_201828150.1">
    <property type="nucleotide sequence ID" value="NZ_JAERRH010000058.1"/>
</dbReference>
<sequence length="178" mass="19342">MSPGSRPDRGLPARTAAVVGLHQPGRGLADPGRAVLDPVEALSPGIGSLRLPPALARAWKTDIATKKRTTIGSDGTAVEVASPRLNAKDELTRVRAFYLDIAHRAAEEPGRWARWVVSCPISDEEISKAKDRKHRKARMDQRTRERLPVLPMLADTVDRRRRAAAELLAAAEHTGPGT</sequence>
<comment type="caution">
    <text evidence="1">The sequence shown here is derived from an EMBL/GenBank/DDBJ whole genome shotgun (WGS) entry which is preliminary data.</text>
</comment>
<protein>
    <submittedName>
        <fullName evidence="1">Uncharacterized protein</fullName>
    </submittedName>
</protein>
<evidence type="ECO:0000313" key="1">
    <source>
        <dbReference type="EMBL" id="MBL1110701.1"/>
    </source>
</evidence>
<proteinExistence type="predicted"/>
<gene>
    <name evidence="1" type="ORF">JK361_40270</name>
</gene>
<keyword evidence="2" id="KW-1185">Reference proteome</keyword>
<reference evidence="1 2" key="1">
    <citation type="submission" date="2021-01" db="EMBL/GenBank/DDBJ databases">
        <title>WGS of actinomycetes isolated from Thailand.</title>
        <authorList>
            <person name="Thawai C."/>
        </authorList>
    </citation>
    <scope>NUCLEOTIDE SEQUENCE [LARGE SCALE GENOMIC DNA]</scope>
    <source>
        <strain evidence="1 2">CH5-8</strain>
    </source>
</reference>